<evidence type="ECO:0000313" key="9">
    <source>
        <dbReference type="Proteomes" id="UP000295794"/>
    </source>
</evidence>
<accession>A0A377Q322</accession>
<name>A0A377Q322_9NEIS</name>
<comment type="similarity">
    <text evidence="3">Belongs to the aldo/keto reductase family. Aldo/keto reductase 2 subfamily.</text>
</comment>
<sequence>MNLCQCLHSRRSDTQHSAPQTPYETSPMKYHLLPKTDLNISALCLGTMTFGEQNSEADAHEQLDYAVAAGINFIDTAEMYPVPGKAETQGLTESYVGSWLAKQNRDKIILASKISGPNRGMDWIRGGPQLNREQIHAACDASLKRLQTDYIDLYQLHWPARHVPMFGQSYYDPKQEPAHTPDFTEQLEALNELVQAGKVRHIGLSNETPWGVMEACHVAQTQSLPRIATIQNVFNLINRQFENGLVETCHRQDVGLLAYSPLAFGLLSGKYFDNPQAAGRMTRFSNFGARYLKPAVPGAIEAYVKLARAHGLSPAQMALAWVSSRWYVASNIIGATTMAQLKENIGSLDIVITPELDAAIEAIHKQSPNPAN</sequence>
<reference evidence="6 8" key="1">
    <citation type="submission" date="2018-06" db="EMBL/GenBank/DDBJ databases">
        <authorList>
            <consortium name="Pathogen Informatics"/>
            <person name="Doyle S."/>
        </authorList>
    </citation>
    <scope>NUCLEOTIDE SEQUENCE [LARGE SCALE GENOMIC DNA]</scope>
    <source>
        <strain evidence="6 8">NCTC11159</strain>
    </source>
</reference>
<evidence type="ECO:0000313" key="8">
    <source>
        <dbReference type="Proteomes" id="UP000255108"/>
    </source>
</evidence>
<protein>
    <recommendedName>
        <fullName evidence="4">Protein tas</fullName>
    </recommendedName>
</protein>
<evidence type="ECO:0000256" key="2">
    <source>
        <dbReference type="ARBA" id="ARBA00023002"/>
    </source>
</evidence>
<dbReference type="CDD" id="cd19094">
    <property type="entry name" value="AKR_Tas-like"/>
    <property type="match status" value="1"/>
</dbReference>
<dbReference type="PANTHER" id="PTHR43364:SF4">
    <property type="entry name" value="NAD(P)-LINKED OXIDOREDUCTASE SUPERFAMILY PROTEIN"/>
    <property type="match status" value="1"/>
</dbReference>
<proteinExistence type="inferred from homology"/>
<evidence type="ECO:0000256" key="4">
    <source>
        <dbReference type="ARBA" id="ARBA00070119"/>
    </source>
</evidence>
<dbReference type="Gene3D" id="3.20.20.100">
    <property type="entry name" value="NADP-dependent oxidoreductase domain"/>
    <property type="match status" value="1"/>
</dbReference>
<dbReference type="SUPFAM" id="SSF51430">
    <property type="entry name" value="NAD(P)-linked oxidoreductase"/>
    <property type="match status" value="1"/>
</dbReference>
<evidence type="ECO:0000256" key="1">
    <source>
        <dbReference type="ARBA" id="ARBA00022857"/>
    </source>
</evidence>
<dbReference type="InterPro" id="IPR023210">
    <property type="entry name" value="NADP_OxRdtase_dom"/>
</dbReference>
<reference evidence="7 9" key="2">
    <citation type="submission" date="2019-03" db="EMBL/GenBank/DDBJ databases">
        <title>Genomic Encyclopedia of Type Strains, Phase IV (KMG-IV): sequencing the most valuable type-strain genomes for metagenomic binning, comparative biology and taxonomic classification.</title>
        <authorList>
            <person name="Goeker M."/>
        </authorList>
    </citation>
    <scope>NUCLEOTIDE SEQUENCE [LARGE SCALE GENOMIC DNA]</scope>
    <source>
        <strain evidence="7 9">DSM 3764</strain>
    </source>
</reference>
<dbReference type="InterPro" id="IPR036812">
    <property type="entry name" value="NAD(P)_OxRdtase_dom_sf"/>
</dbReference>
<keyword evidence="1" id="KW-0521">NADP</keyword>
<dbReference type="PANTHER" id="PTHR43364">
    <property type="entry name" value="NADH-SPECIFIC METHYLGLYOXAL REDUCTASE-RELATED"/>
    <property type="match status" value="1"/>
</dbReference>
<feature type="domain" description="NADP-dependent oxidoreductase" evidence="5">
    <location>
        <begin position="43"/>
        <end position="363"/>
    </location>
</feature>
<evidence type="ECO:0000259" key="5">
    <source>
        <dbReference type="Pfam" id="PF00248"/>
    </source>
</evidence>
<dbReference type="GO" id="GO:0016491">
    <property type="term" value="F:oxidoreductase activity"/>
    <property type="evidence" value="ECO:0007669"/>
    <property type="project" value="UniProtKB-KW"/>
</dbReference>
<dbReference type="Proteomes" id="UP000295794">
    <property type="component" value="Unassembled WGS sequence"/>
</dbReference>
<dbReference type="EMBL" id="SMBT01000001">
    <property type="protein sequence ID" value="TCU90148.1"/>
    <property type="molecule type" value="Genomic_DNA"/>
</dbReference>
<evidence type="ECO:0000256" key="3">
    <source>
        <dbReference type="ARBA" id="ARBA00038157"/>
    </source>
</evidence>
<dbReference type="Proteomes" id="UP000255108">
    <property type="component" value="Unassembled WGS sequence"/>
</dbReference>
<dbReference type="EMBL" id="UGHR01000001">
    <property type="protein sequence ID" value="STQ89175.1"/>
    <property type="molecule type" value="Genomic_DNA"/>
</dbReference>
<organism evidence="6 8">
    <name type="scientific">Iodobacter fluviatilis</name>
    <dbReference type="NCBI Taxonomy" id="537"/>
    <lineage>
        <taxon>Bacteria</taxon>
        <taxon>Pseudomonadati</taxon>
        <taxon>Pseudomonadota</taxon>
        <taxon>Betaproteobacteria</taxon>
        <taxon>Neisseriales</taxon>
        <taxon>Chitinibacteraceae</taxon>
        <taxon>Iodobacter</taxon>
    </lineage>
</organism>
<dbReference type="AlphaFoldDB" id="A0A377Q322"/>
<gene>
    <name evidence="6" type="primary">tas</name>
    <name evidence="7" type="ORF">EV682_101168</name>
    <name evidence="6" type="ORF">NCTC11159_00187</name>
</gene>
<dbReference type="Pfam" id="PF00248">
    <property type="entry name" value="Aldo_ket_red"/>
    <property type="match status" value="1"/>
</dbReference>
<dbReference type="InterPro" id="IPR050523">
    <property type="entry name" value="AKR_Detox_Biosynth"/>
</dbReference>
<dbReference type="FunFam" id="3.20.20.100:FF:000005">
    <property type="entry name" value="NADP(H)-dependent aldo-keto reductase"/>
    <property type="match status" value="1"/>
</dbReference>
<keyword evidence="9" id="KW-1185">Reference proteome</keyword>
<evidence type="ECO:0000313" key="7">
    <source>
        <dbReference type="EMBL" id="TCU90148.1"/>
    </source>
</evidence>
<evidence type="ECO:0000313" key="6">
    <source>
        <dbReference type="EMBL" id="STQ89175.1"/>
    </source>
</evidence>
<keyword evidence="2" id="KW-0560">Oxidoreductase</keyword>
<dbReference type="NCBIfam" id="NF007912">
    <property type="entry name" value="PRK10625.1"/>
    <property type="match status" value="1"/>
</dbReference>